<dbReference type="PANTHER" id="PTHR20857">
    <property type="entry name" value="THIAMINE-PHOSPHATE PYROPHOSPHORYLASE"/>
    <property type="match status" value="1"/>
</dbReference>
<accession>A0ABN3V062</accession>
<comment type="function">
    <text evidence="1 10">Condenses 4-methyl-5-(beta-hydroxyethyl)thiazole monophosphate (THZ-P) and 2-methyl-4-amino-5-hydroxymethyl pyrimidine pyrophosphate (HMP-PP) to form thiamine monophosphate (TMP).</text>
</comment>
<dbReference type="InterPro" id="IPR034291">
    <property type="entry name" value="TMP_synthase"/>
</dbReference>
<feature type="binding site" evidence="10">
    <location>
        <begin position="93"/>
        <end position="97"/>
    </location>
    <ligand>
        <name>4-amino-2-methyl-5-(diphosphooxymethyl)pyrimidine</name>
        <dbReference type="ChEBI" id="CHEBI:57841"/>
    </ligand>
</feature>
<feature type="binding site" evidence="10">
    <location>
        <position position="134"/>
    </location>
    <ligand>
        <name>4-amino-2-methyl-5-(diphosphooxymethyl)pyrimidine</name>
        <dbReference type="ChEBI" id="CHEBI:57841"/>
    </ligand>
</feature>
<feature type="binding site" evidence="10">
    <location>
        <position position="231"/>
    </location>
    <ligand>
        <name>2-[(2R,5Z)-2-carboxy-4-methylthiazol-5(2H)-ylidene]ethyl phosphate</name>
        <dbReference type="ChEBI" id="CHEBI:62899"/>
    </ligand>
</feature>
<evidence type="ECO:0000313" key="15">
    <source>
        <dbReference type="EMBL" id="GAA2773383.1"/>
    </source>
</evidence>
<comment type="caution">
    <text evidence="10">Lacks conserved residue(s) required for the propagation of feature annotation.</text>
</comment>
<dbReference type="Proteomes" id="UP001500979">
    <property type="component" value="Unassembled WGS sequence"/>
</dbReference>
<dbReference type="SUPFAM" id="SSF51391">
    <property type="entry name" value="Thiamin phosphate synthase"/>
    <property type="match status" value="1"/>
</dbReference>
<evidence type="ECO:0000259" key="14">
    <source>
        <dbReference type="Pfam" id="PF02581"/>
    </source>
</evidence>
<evidence type="ECO:0000256" key="5">
    <source>
        <dbReference type="ARBA" id="ARBA00022842"/>
    </source>
</evidence>
<gene>
    <name evidence="10" type="primary">thiE</name>
    <name evidence="15" type="ORF">GCM10010470_01330</name>
</gene>
<evidence type="ECO:0000256" key="7">
    <source>
        <dbReference type="ARBA" id="ARBA00047334"/>
    </source>
</evidence>
<evidence type="ECO:0000256" key="4">
    <source>
        <dbReference type="ARBA" id="ARBA00022723"/>
    </source>
</evidence>
<proteinExistence type="inferred from homology"/>
<evidence type="ECO:0000256" key="6">
    <source>
        <dbReference type="ARBA" id="ARBA00022977"/>
    </source>
</evidence>
<keyword evidence="4 10" id="KW-0479">Metal-binding</keyword>
<evidence type="ECO:0000256" key="2">
    <source>
        <dbReference type="ARBA" id="ARBA00005165"/>
    </source>
</evidence>
<dbReference type="EC" id="2.5.1.3" evidence="10"/>
<evidence type="ECO:0000256" key="10">
    <source>
        <dbReference type="HAMAP-Rule" id="MF_00097"/>
    </source>
</evidence>
<evidence type="ECO:0000256" key="13">
    <source>
        <dbReference type="SAM" id="MobiDB-lite"/>
    </source>
</evidence>
<feature type="binding site" evidence="10">
    <location>
        <position position="203"/>
    </location>
    <ligand>
        <name>4-amino-2-methyl-5-(diphosphooxymethyl)pyrimidine</name>
        <dbReference type="ChEBI" id="CHEBI:57841"/>
    </ligand>
</feature>
<keyword evidence="3 10" id="KW-0808">Transferase</keyword>
<dbReference type="PANTHER" id="PTHR20857:SF15">
    <property type="entry name" value="THIAMINE-PHOSPHATE SYNTHASE"/>
    <property type="match status" value="1"/>
</dbReference>
<comment type="similarity">
    <text evidence="10 11">Belongs to the thiamine-phosphate synthase family.</text>
</comment>
<dbReference type="Gene3D" id="3.20.20.70">
    <property type="entry name" value="Aldolase class I"/>
    <property type="match status" value="1"/>
</dbReference>
<dbReference type="Pfam" id="PF02581">
    <property type="entry name" value="TMP-TENI"/>
    <property type="match status" value="1"/>
</dbReference>
<keyword evidence="16" id="KW-1185">Reference proteome</keyword>
<name>A0ABN3V062_9PSEU</name>
<feature type="binding site" evidence="10">
    <location>
        <position position="135"/>
    </location>
    <ligand>
        <name>Mg(2+)</name>
        <dbReference type="ChEBI" id="CHEBI:18420"/>
    </ligand>
</feature>
<comment type="caution">
    <text evidence="15">The sequence shown here is derived from an EMBL/GenBank/DDBJ whole genome shotgun (WGS) entry which is preliminary data.</text>
</comment>
<feature type="binding site" evidence="10">
    <location>
        <position position="154"/>
    </location>
    <ligand>
        <name>Mg(2+)</name>
        <dbReference type="ChEBI" id="CHEBI:18420"/>
    </ligand>
</feature>
<dbReference type="HAMAP" id="MF_00097">
    <property type="entry name" value="TMP_synthase"/>
    <property type="match status" value="1"/>
</dbReference>
<keyword evidence="6 10" id="KW-0784">Thiamine biosynthesis</keyword>
<comment type="catalytic activity">
    <reaction evidence="7 10 11">
        <text>4-methyl-5-(2-phosphooxyethyl)-thiazole + 4-amino-2-methyl-5-(diphosphooxymethyl)pyrimidine + H(+) = thiamine phosphate + diphosphate</text>
        <dbReference type="Rhea" id="RHEA:22328"/>
        <dbReference type="ChEBI" id="CHEBI:15378"/>
        <dbReference type="ChEBI" id="CHEBI:33019"/>
        <dbReference type="ChEBI" id="CHEBI:37575"/>
        <dbReference type="ChEBI" id="CHEBI:57841"/>
        <dbReference type="ChEBI" id="CHEBI:58296"/>
        <dbReference type="EC" id="2.5.1.3"/>
    </reaction>
</comment>
<evidence type="ECO:0000256" key="1">
    <source>
        <dbReference type="ARBA" id="ARBA00003814"/>
    </source>
</evidence>
<dbReference type="InterPro" id="IPR036206">
    <property type="entry name" value="ThiamineP_synth_sf"/>
</dbReference>
<feature type="compositionally biased region" description="Low complexity" evidence="13">
    <location>
        <begin position="12"/>
        <end position="28"/>
    </location>
</feature>
<feature type="domain" description="Thiamine phosphate synthase/TenI" evidence="14">
    <location>
        <begin position="64"/>
        <end position="254"/>
    </location>
</feature>
<reference evidence="15 16" key="1">
    <citation type="journal article" date="2019" name="Int. J. Syst. Evol. Microbiol.">
        <title>The Global Catalogue of Microorganisms (GCM) 10K type strain sequencing project: providing services to taxonomists for standard genome sequencing and annotation.</title>
        <authorList>
            <consortium name="The Broad Institute Genomics Platform"/>
            <consortium name="The Broad Institute Genome Sequencing Center for Infectious Disease"/>
            <person name="Wu L."/>
            <person name="Ma J."/>
        </authorList>
    </citation>
    <scope>NUCLEOTIDE SEQUENCE [LARGE SCALE GENOMIC DNA]</scope>
    <source>
        <strain evidence="15 16">JCM 9383</strain>
    </source>
</reference>
<evidence type="ECO:0000256" key="8">
    <source>
        <dbReference type="ARBA" id="ARBA00047851"/>
    </source>
</evidence>
<protein>
    <recommendedName>
        <fullName evidence="10">Thiamine-phosphate synthase</fullName>
        <shortName evidence="10">TP synthase</shortName>
        <shortName evidence="10">TPS</shortName>
        <ecNumber evidence="10">2.5.1.3</ecNumber>
    </recommendedName>
    <alternativeName>
        <fullName evidence="10">Thiamine-phosphate pyrophosphorylase</fullName>
        <shortName evidence="10">TMP pyrophosphorylase</shortName>
        <shortName evidence="10">TMP-PPase</shortName>
    </alternativeName>
</protein>
<evidence type="ECO:0000256" key="9">
    <source>
        <dbReference type="ARBA" id="ARBA00047883"/>
    </source>
</evidence>
<dbReference type="InterPro" id="IPR013785">
    <property type="entry name" value="Aldolase_TIM"/>
</dbReference>
<evidence type="ECO:0000256" key="3">
    <source>
        <dbReference type="ARBA" id="ARBA00022679"/>
    </source>
</evidence>
<sequence length="274" mass="28431">MTDQPRDAARQATDSPMTPAPTTASFSPPTSPSPARILVAIAFSATGLYVASVDIRERLAAATLYLCTDARRETGDLAEFADAALAGGVDVIQLRDKGSEGERRFGPLEARQELEALAVLRAACDRHGALLSVNDRADIAAAAGVDVLHLGQDDLPLEHARALLGDGVLIGRSTHDPEQTRQAAAETGLDYFSVGPCWATPTKPGRTPAGLDLVRVAAEVAGDRPFYPIGGIDVDRLPEVLAAGASRVAVVRAINGAADPRAAAAELKAALVSA</sequence>
<feature type="binding site" evidence="10">
    <location>
        <begin position="200"/>
        <end position="202"/>
    </location>
    <ligand>
        <name>2-[(2R,5Z)-2-carboxy-4-methylthiazol-5(2H)-ylidene]ethyl phosphate</name>
        <dbReference type="ChEBI" id="CHEBI:62899"/>
    </ligand>
</feature>
<dbReference type="EMBL" id="BAAAUX010000001">
    <property type="protein sequence ID" value="GAA2773383.1"/>
    <property type="molecule type" value="Genomic_DNA"/>
</dbReference>
<comment type="catalytic activity">
    <reaction evidence="8 10 11">
        <text>2-(2-carboxy-4-methylthiazol-5-yl)ethyl phosphate + 4-amino-2-methyl-5-(diphosphooxymethyl)pyrimidine + 2 H(+) = thiamine phosphate + CO2 + diphosphate</text>
        <dbReference type="Rhea" id="RHEA:47848"/>
        <dbReference type="ChEBI" id="CHEBI:15378"/>
        <dbReference type="ChEBI" id="CHEBI:16526"/>
        <dbReference type="ChEBI" id="CHEBI:33019"/>
        <dbReference type="ChEBI" id="CHEBI:37575"/>
        <dbReference type="ChEBI" id="CHEBI:57841"/>
        <dbReference type="ChEBI" id="CHEBI:62890"/>
        <dbReference type="EC" id="2.5.1.3"/>
    </reaction>
</comment>
<organism evidence="15 16">
    <name type="scientific">Saccharopolyspora taberi</name>
    <dbReference type="NCBI Taxonomy" id="60895"/>
    <lineage>
        <taxon>Bacteria</taxon>
        <taxon>Bacillati</taxon>
        <taxon>Actinomycetota</taxon>
        <taxon>Actinomycetes</taxon>
        <taxon>Pseudonocardiales</taxon>
        <taxon>Pseudonocardiaceae</taxon>
        <taxon>Saccharopolyspora</taxon>
    </lineage>
</organism>
<evidence type="ECO:0000256" key="11">
    <source>
        <dbReference type="RuleBase" id="RU003826"/>
    </source>
</evidence>
<evidence type="ECO:0000313" key="16">
    <source>
        <dbReference type="Proteomes" id="UP001500979"/>
    </source>
</evidence>
<feature type="binding site" evidence="10">
    <location>
        <position position="173"/>
    </location>
    <ligand>
        <name>4-amino-2-methyl-5-(diphosphooxymethyl)pyrimidine</name>
        <dbReference type="ChEBI" id="CHEBI:57841"/>
    </ligand>
</feature>
<feature type="region of interest" description="Disordered" evidence="13">
    <location>
        <begin position="1"/>
        <end position="31"/>
    </location>
</feature>
<comment type="catalytic activity">
    <reaction evidence="9 10 11">
        <text>2-[(2R,5Z)-2-carboxy-4-methylthiazol-5(2H)-ylidene]ethyl phosphate + 4-amino-2-methyl-5-(diphosphooxymethyl)pyrimidine + 2 H(+) = thiamine phosphate + CO2 + diphosphate</text>
        <dbReference type="Rhea" id="RHEA:47844"/>
        <dbReference type="ChEBI" id="CHEBI:15378"/>
        <dbReference type="ChEBI" id="CHEBI:16526"/>
        <dbReference type="ChEBI" id="CHEBI:33019"/>
        <dbReference type="ChEBI" id="CHEBI:37575"/>
        <dbReference type="ChEBI" id="CHEBI:57841"/>
        <dbReference type="ChEBI" id="CHEBI:62899"/>
        <dbReference type="EC" id="2.5.1.3"/>
    </reaction>
</comment>
<keyword evidence="5 10" id="KW-0460">Magnesium</keyword>
<dbReference type="InterPro" id="IPR022998">
    <property type="entry name" value="ThiamineP_synth_TenI"/>
</dbReference>
<evidence type="ECO:0000256" key="12">
    <source>
        <dbReference type="RuleBase" id="RU004253"/>
    </source>
</evidence>
<dbReference type="CDD" id="cd00564">
    <property type="entry name" value="TMP_TenI"/>
    <property type="match status" value="1"/>
</dbReference>
<dbReference type="NCBIfam" id="TIGR00693">
    <property type="entry name" value="thiE"/>
    <property type="match status" value="1"/>
</dbReference>
<comment type="pathway">
    <text evidence="2 10 12">Cofactor biosynthesis; thiamine diphosphate biosynthesis; thiamine phosphate from 4-amino-2-methyl-5-diphosphomethylpyrimidine and 4-methyl-5-(2-phosphoethyl)-thiazole: step 1/1.</text>
</comment>
<comment type="cofactor">
    <cofactor evidence="10">
        <name>Mg(2+)</name>
        <dbReference type="ChEBI" id="CHEBI:18420"/>
    </cofactor>
    <text evidence="10">Binds 1 Mg(2+) ion per subunit.</text>
</comment>